<dbReference type="EMBL" id="JBCGDC010000094">
    <property type="protein sequence ID" value="MFB6396490.1"/>
    <property type="molecule type" value="Genomic_DNA"/>
</dbReference>
<keyword evidence="2" id="KW-1185">Reference proteome</keyword>
<organism evidence="1 2">
    <name type="scientific">Polymorphospora lycopeni</name>
    <dbReference type="NCBI Taxonomy" id="3140240"/>
    <lineage>
        <taxon>Bacteria</taxon>
        <taxon>Bacillati</taxon>
        <taxon>Actinomycetota</taxon>
        <taxon>Actinomycetes</taxon>
        <taxon>Micromonosporales</taxon>
        <taxon>Micromonosporaceae</taxon>
        <taxon>Polymorphospora</taxon>
    </lineage>
</organism>
<dbReference type="Proteomes" id="UP001582793">
    <property type="component" value="Unassembled WGS sequence"/>
</dbReference>
<proteinExistence type="predicted"/>
<evidence type="ECO:0000313" key="2">
    <source>
        <dbReference type="Proteomes" id="UP001582793"/>
    </source>
</evidence>
<sequence length="75" mass="8413">MADGSSPPAHPIPTLTRRFDADSAASVLDAVARWVATHPDVDVTALRYEHQVRYARHRISVLYRPCDADDQEQAR</sequence>
<comment type="caution">
    <text evidence="1">The sequence shown here is derived from an EMBL/GenBank/DDBJ whole genome shotgun (WGS) entry which is preliminary data.</text>
</comment>
<name>A0ABV5CWU4_9ACTN</name>
<reference evidence="1 2" key="1">
    <citation type="submission" date="2024-04" db="EMBL/GenBank/DDBJ databases">
        <title>Polymorphospora sp. isolated from Baiyangdian Lake in Xiong'an New Area.</title>
        <authorList>
            <person name="Zhang X."/>
            <person name="Liu J."/>
        </authorList>
    </citation>
    <scope>NUCLEOTIDE SEQUENCE [LARGE SCALE GENOMIC DNA]</scope>
    <source>
        <strain evidence="1 2">2-325</strain>
    </source>
</reference>
<evidence type="ECO:0000313" key="1">
    <source>
        <dbReference type="EMBL" id="MFB6396490.1"/>
    </source>
</evidence>
<protein>
    <submittedName>
        <fullName evidence="1">Uncharacterized protein</fullName>
    </submittedName>
</protein>
<accession>A0ABV5CWU4</accession>
<dbReference type="RefSeq" id="WP_375735902.1">
    <property type="nucleotide sequence ID" value="NZ_JBCGDC010000094.1"/>
</dbReference>
<gene>
    <name evidence="1" type="ORF">AAFH96_25800</name>
</gene>